<dbReference type="SUPFAM" id="SSF52540">
    <property type="entry name" value="P-loop containing nucleoside triphosphate hydrolases"/>
    <property type="match status" value="1"/>
</dbReference>
<keyword evidence="3" id="KW-0805">Transcription regulation</keyword>
<dbReference type="GO" id="GO:0003677">
    <property type="term" value="F:DNA binding"/>
    <property type="evidence" value="ECO:0007669"/>
    <property type="project" value="UniProtKB-KW"/>
</dbReference>
<feature type="domain" description="Sigma-54 factor interaction" evidence="5">
    <location>
        <begin position="1"/>
        <end position="22"/>
    </location>
</feature>
<dbReference type="InterPro" id="IPR002078">
    <property type="entry name" value="Sigma_54_int"/>
</dbReference>
<dbReference type="GO" id="GO:0006355">
    <property type="term" value="P:regulation of DNA-templated transcription"/>
    <property type="evidence" value="ECO:0007669"/>
    <property type="project" value="InterPro"/>
</dbReference>
<protein>
    <submittedName>
        <fullName evidence="6">Transcriptional regulatory protein TyrR</fullName>
    </submittedName>
</protein>
<dbReference type="Gene3D" id="1.10.10.60">
    <property type="entry name" value="Homeodomain-like"/>
    <property type="match status" value="1"/>
</dbReference>
<evidence type="ECO:0000256" key="2">
    <source>
        <dbReference type="ARBA" id="ARBA00022840"/>
    </source>
</evidence>
<dbReference type="PANTHER" id="PTHR32071">
    <property type="entry name" value="TRANSCRIPTIONAL REGULATORY PROTEIN"/>
    <property type="match status" value="1"/>
</dbReference>
<dbReference type="EMBL" id="VSSQ01080638">
    <property type="protein sequence ID" value="MPN29788.1"/>
    <property type="molecule type" value="Genomic_DNA"/>
</dbReference>
<dbReference type="InterPro" id="IPR025944">
    <property type="entry name" value="Sigma_54_int_dom_CS"/>
</dbReference>
<dbReference type="AlphaFoldDB" id="A0A645GSG1"/>
<dbReference type="PROSITE" id="PS50045">
    <property type="entry name" value="SIGMA54_INTERACT_4"/>
    <property type="match status" value="1"/>
</dbReference>
<keyword evidence="2" id="KW-0067">ATP-binding</keyword>
<dbReference type="PROSITE" id="PS00688">
    <property type="entry name" value="SIGMA54_INTERACT_3"/>
    <property type="match status" value="1"/>
</dbReference>
<evidence type="ECO:0000256" key="3">
    <source>
        <dbReference type="ARBA" id="ARBA00023015"/>
    </source>
</evidence>
<organism evidence="6">
    <name type="scientific">bioreactor metagenome</name>
    <dbReference type="NCBI Taxonomy" id="1076179"/>
    <lineage>
        <taxon>unclassified sequences</taxon>
        <taxon>metagenomes</taxon>
        <taxon>ecological metagenomes</taxon>
    </lineage>
</organism>
<dbReference type="PANTHER" id="PTHR32071:SF57">
    <property type="entry name" value="C4-DICARBOXYLATE TRANSPORT TRANSCRIPTIONAL REGULATORY PROTEIN DCTD"/>
    <property type="match status" value="1"/>
</dbReference>
<dbReference type="InterPro" id="IPR030828">
    <property type="entry name" value="HTH_TyrR"/>
</dbReference>
<dbReference type="GO" id="GO:0005524">
    <property type="term" value="F:ATP binding"/>
    <property type="evidence" value="ECO:0007669"/>
    <property type="project" value="UniProtKB-KW"/>
</dbReference>
<accession>A0A645GSG1</accession>
<evidence type="ECO:0000259" key="5">
    <source>
        <dbReference type="PROSITE" id="PS50045"/>
    </source>
</evidence>
<evidence type="ECO:0000256" key="1">
    <source>
        <dbReference type="ARBA" id="ARBA00022741"/>
    </source>
</evidence>
<evidence type="ECO:0000313" key="6">
    <source>
        <dbReference type="EMBL" id="MPN29788.1"/>
    </source>
</evidence>
<gene>
    <name evidence="6" type="primary">tyrR_2</name>
    <name evidence="6" type="ORF">SDC9_177241</name>
</gene>
<reference evidence="6" key="1">
    <citation type="submission" date="2019-08" db="EMBL/GenBank/DDBJ databases">
        <authorList>
            <person name="Kucharzyk K."/>
            <person name="Murdoch R.W."/>
            <person name="Higgins S."/>
            <person name="Loffler F."/>
        </authorList>
    </citation>
    <scope>NUCLEOTIDE SEQUENCE</scope>
</reference>
<sequence>MSEYNWPGNIRELENLLERLVIIGQDSIITSGQIHQILSSDGKGAALRHEIDQHSLKELMESYERSLIQSALETHGSTYKAAEALGASQATIARKALSYGLKWK</sequence>
<dbReference type="Gene3D" id="1.10.8.60">
    <property type="match status" value="1"/>
</dbReference>
<keyword evidence="4" id="KW-0804">Transcription</keyword>
<dbReference type="InterPro" id="IPR027417">
    <property type="entry name" value="P-loop_NTPase"/>
</dbReference>
<dbReference type="SUPFAM" id="SSF46689">
    <property type="entry name" value="Homeodomain-like"/>
    <property type="match status" value="1"/>
</dbReference>
<proteinExistence type="predicted"/>
<dbReference type="InterPro" id="IPR058031">
    <property type="entry name" value="AAA_lid_NorR"/>
</dbReference>
<dbReference type="Pfam" id="PF25601">
    <property type="entry name" value="AAA_lid_14"/>
    <property type="match status" value="1"/>
</dbReference>
<evidence type="ECO:0000256" key="4">
    <source>
        <dbReference type="ARBA" id="ARBA00023163"/>
    </source>
</evidence>
<name>A0A645GSG1_9ZZZZ</name>
<dbReference type="InterPro" id="IPR009057">
    <property type="entry name" value="Homeodomain-like_sf"/>
</dbReference>
<dbReference type="Pfam" id="PF18024">
    <property type="entry name" value="HTH_50"/>
    <property type="match status" value="1"/>
</dbReference>
<comment type="caution">
    <text evidence="6">The sequence shown here is derived from an EMBL/GenBank/DDBJ whole genome shotgun (WGS) entry which is preliminary data.</text>
</comment>
<keyword evidence="1" id="KW-0547">Nucleotide-binding</keyword>